<evidence type="ECO:0000313" key="8">
    <source>
        <dbReference type="Proteomes" id="UP000009374"/>
    </source>
</evidence>
<comment type="pathway">
    <text evidence="5">Cofactor biosynthesis; coenzyme A biosynthesis; CoA from (R)-pantothenate: step 5/5.</text>
</comment>
<keyword evidence="4 5" id="KW-0173">Coenzyme A biosynthesis</keyword>
<dbReference type="EC" id="2.7.1.24" evidence="5 6"/>
<name>C6HZ16_9BACT</name>
<sequence>MILLGLTGGIAAGKSYVGRLIARRGIPVIDADVLAREAVSPGSEGFREVARAFPRAIRQGEIDRAALGRIVFSDPVSLSRLEGIIHPRVRQAFYREKERLRDEPVVVYEVPLLFERGIDREVDSTLVVDVPESLQLTRLLARPHMTEEEAKRRMASQIGRQERLSRADFIISGSLSEEETEKELSRILGEIMSQPPKLS</sequence>
<dbReference type="SUPFAM" id="SSF52540">
    <property type="entry name" value="P-loop containing nucleoside triphosphate hydrolases"/>
    <property type="match status" value="1"/>
</dbReference>
<dbReference type="Pfam" id="PF01121">
    <property type="entry name" value="CoaE"/>
    <property type="match status" value="1"/>
</dbReference>
<dbReference type="CDD" id="cd02022">
    <property type="entry name" value="DPCK"/>
    <property type="match status" value="1"/>
</dbReference>
<dbReference type="InterPro" id="IPR001977">
    <property type="entry name" value="Depp_CoAkinase"/>
</dbReference>
<keyword evidence="3 5" id="KW-0067">ATP-binding</keyword>
<dbReference type="PROSITE" id="PS51219">
    <property type="entry name" value="DPCK"/>
    <property type="match status" value="1"/>
</dbReference>
<evidence type="ECO:0000256" key="4">
    <source>
        <dbReference type="ARBA" id="ARBA00022993"/>
    </source>
</evidence>
<comment type="function">
    <text evidence="5">Catalyzes the phosphorylation of the 3'-hydroxyl group of dephosphocoenzyme A to form coenzyme A.</text>
</comment>
<accession>C6HZ16</accession>
<dbReference type="PANTHER" id="PTHR10695">
    <property type="entry name" value="DEPHOSPHO-COA KINASE-RELATED"/>
    <property type="match status" value="1"/>
</dbReference>
<dbReference type="GO" id="GO:0005524">
    <property type="term" value="F:ATP binding"/>
    <property type="evidence" value="ECO:0007669"/>
    <property type="project" value="UniProtKB-UniRule"/>
</dbReference>
<keyword evidence="5" id="KW-0808">Transferase</keyword>
<comment type="subcellular location">
    <subcellularLocation>
        <location evidence="5">Cytoplasm</location>
    </subcellularLocation>
</comment>
<keyword evidence="5" id="KW-0963">Cytoplasm</keyword>
<dbReference type="Gene3D" id="3.40.50.300">
    <property type="entry name" value="P-loop containing nucleotide triphosphate hydrolases"/>
    <property type="match status" value="1"/>
</dbReference>
<keyword evidence="8" id="KW-1185">Reference proteome</keyword>
<proteinExistence type="inferred from homology"/>
<dbReference type="GO" id="GO:0015937">
    <property type="term" value="P:coenzyme A biosynthetic process"/>
    <property type="evidence" value="ECO:0007669"/>
    <property type="project" value="UniProtKB-UniRule"/>
</dbReference>
<dbReference type="Proteomes" id="UP000009374">
    <property type="component" value="Unassembled WGS sequence"/>
</dbReference>
<dbReference type="HAMAP" id="MF_00376">
    <property type="entry name" value="Dephospho_CoA_kinase"/>
    <property type="match status" value="1"/>
</dbReference>
<comment type="similarity">
    <text evidence="1 5">Belongs to the CoaE family.</text>
</comment>
<evidence type="ECO:0000256" key="6">
    <source>
        <dbReference type="NCBIfam" id="TIGR00152"/>
    </source>
</evidence>
<dbReference type="NCBIfam" id="TIGR00152">
    <property type="entry name" value="dephospho-CoA kinase"/>
    <property type="match status" value="1"/>
</dbReference>
<evidence type="ECO:0000256" key="1">
    <source>
        <dbReference type="ARBA" id="ARBA00009018"/>
    </source>
</evidence>
<organism evidence="7 8">
    <name type="scientific">Leptospirillum ferrodiazotrophum</name>
    <dbReference type="NCBI Taxonomy" id="412449"/>
    <lineage>
        <taxon>Bacteria</taxon>
        <taxon>Pseudomonadati</taxon>
        <taxon>Nitrospirota</taxon>
        <taxon>Nitrospiria</taxon>
        <taxon>Nitrospirales</taxon>
        <taxon>Nitrospiraceae</taxon>
        <taxon>Leptospirillum</taxon>
    </lineage>
</organism>
<dbReference type="EMBL" id="GG693879">
    <property type="protein sequence ID" value="EES52202.1"/>
    <property type="molecule type" value="Genomic_DNA"/>
</dbReference>
<dbReference type="GO" id="GO:0004140">
    <property type="term" value="F:dephospho-CoA kinase activity"/>
    <property type="evidence" value="ECO:0007669"/>
    <property type="project" value="UniProtKB-UniRule"/>
</dbReference>
<dbReference type="AlphaFoldDB" id="C6HZ16"/>
<keyword evidence="2 5" id="KW-0547">Nucleotide-binding</keyword>
<evidence type="ECO:0000313" key="7">
    <source>
        <dbReference type="EMBL" id="EES52202.1"/>
    </source>
</evidence>
<feature type="binding site" evidence="5">
    <location>
        <begin position="11"/>
        <end position="16"/>
    </location>
    <ligand>
        <name>ATP</name>
        <dbReference type="ChEBI" id="CHEBI:30616"/>
    </ligand>
</feature>
<evidence type="ECO:0000256" key="5">
    <source>
        <dbReference type="HAMAP-Rule" id="MF_00376"/>
    </source>
</evidence>
<dbReference type="GO" id="GO:0005737">
    <property type="term" value="C:cytoplasm"/>
    <property type="evidence" value="ECO:0007669"/>
    <property type="project" value="UniProtKB-SubCell"/>
</dbReference>
<evidence type="ECO:0000256" key="2">
    <source>
        <dbReference type="ARBA" id="ARBA00022741"/>
    </source>
</evidence>
<gene>
    <name evidence="5" type="primary">coaE</name>
    <name evidence="7" type="ORF">UBAL3_94320059</name>
</gene>
<dbReference type="InterPro" id="IPR027417">
    <property type="entry name" value="P-loop_NTPase"/>
</dbReference>
<protein>
    <recommendedName>
        <fullName evidence="5 6">Dephospho-CoA kinase</fullName>
        <ecNumber evidence="5 6">2.7.1.24</ecNumber>
    </recommendedName>
    <alternativeName>
        <fullName evidence="5">Dephosphocoenzyme A kinase</fullName>
    </alternativeName>
</protein>
<comment type="catalytic activity">
    <reaction evidence="5">
        <text>3'-dephospho-CoA + ATP = ADP + CoA + H(+)</text>
        <dbReference type="Rhea" id="RHEA:18245"/>
        <dbReference type="ChEBI" id="CHEBI:15378"/>
        <dbReference type="ChEBI" id="CHEBI:30616"/>
        <dbReference type="ChEBI" id="CHEBI:57287"/>
        <dbReference type="ChEBI" id="CHEBI:57328"/>
        <dbReference type="ChEBI" id="CHEBI:456216"/>
        <dbReference type="EC" id="2.7.1.24"/>
    </reaction>
</comment>
<keyword evidence="5 7" id="KW-0418">Kinase</keyword>
<dbReference type="PANTHER" id="PTHR10695:SF46">
    <property type="entry name" value="BIFUNCTIONAL COENZYME A SYNTHASE-RELATED"/>
    <property type="match status" value="1"/>
</dbReference>
<evidence type="ECO:0000256" key="3">
    <source>
        <dbReference type="ARBA" id="ARBA00022840"/>
    </source>
</evidence>
<dbReference type="UniPathway" id="UPA00241">
    <property type="reaction ID" value="UER00356"/>
</dbReference>
<reference evidence="7 8" key="1">
    <citation type="journal article" date="2009" name="Appl. Environ. Microbiol.">
        <title>Community genomic and proteomic analyses of chemoautotrophic iron-oxidizing "Leptospirillum rubarum" (Group II) and "Leptospirillum ferrodiazotrophum" (Group III) bacteria in acid mine drainage biofilms.</title>
        <authorList>
            <person name="Goltsman D.S."/>
            <person name="Denef V.J."/>
            <person name="Singer S.W."/>
            <person name="VerBerkmoes N.C."/>
            <person name="Lefsrud M."/>
            <person name="Mueller R.S."/>
            <person name="Dick G.J."/>
            <person name="Sun C.L."/>
            <person name="Wheeler K.E."/>
            <person name="Zemla A."/>
            <person name="Baker B.J."/>
            <person name="Hauser L."/>
            <person name="Land M."/>
            <person name="Shah M.B."/>
            <person name="Thelen M.P."/>
            <person name="Hettich R.L."/>
            <person name="Banfield J.F."/>
        </authorList>
    </citation>
    <scope>NUCLEOTIDE SEQUENCE [LARGE SCALE GENOMIC DNA]</scope>
</reference>